<dbReference type="EMBL" id="CP048654">
    <property type="protein sequence ID" value="QOW43915.1"/>
    <property type="molecule type" value="Genomic_DNA"/>
</dbReference>
<dbReference type="PROSITE" id="PS00101">
    <property type="entry name" value="HEXAPEP_TRANSFERASES"/>
    <property type="match status" value="1"/>
</dbReference>
<dbReference type="RefSeq" id="WP_104471028.1">
    <property type="nucleotide sequence ID" value="NZ_CP048654.1"/>
</dbReference>
<dbReference type="CDD" id="cd04647">
    <property type="entry name" value="LbH_MAT_like"/>
    <property type="match status" value="1"/>
</dbReference>
<keyword evidence="3" id="KW-0677">Repeat</keyword>
<evidence type="ECO:0000256" key="1">
    <source>
        <dbReference type="ARBA" id="ARBA00007274"/>
    </source>
</evidence>
<evidence type="ECO:0000313" key="6">
    <source>
        <dbReference type="Proteomes" id="UP000593812"/>
    </source>
</evidence>
<dbReference type="Proteomes" id="UP000593812">
    <property type="component" value="Chromosome"/>
</dbReference>
<dbReference type="InterPro" id="IPR011004">
    <property type="entry name" value="Trimer_LpxA-like_sf"/>
</dbReference>
<proteinExistence type="inferred from homology"/>
<sequence>MTEHDPLLKYREQHKHRLNYMPWLYWSLKPKNRVWAEAWQKDYQAYLMEMETVEIGENCFISPLAHIFAEPGRKIIIGDNTFIAADCTLHGPLHIGSEVAINHHSILDGGRVGIKIHDQVRIAAYCHLYAFDHGMDLAQPIYQQPVRSQGIEIERDVWLGAHVGVKDGIKIGAHAVVGMHSMVTKDIESRAIVAGNPARLIRYRD</sequence>
<accession>A0A7S6VS43</accession>
<evidence type="ECO:0000256" key="3">
    <source>
        <dbReference type="ARBA" id="ARBA00022737"/>
    </source>
</evidence>
<dbReference type="Gene3D" id="2.160.10.10">
    <property type="entry name" value="Hexapeptide repeat proteins"/>
    <property type="match status" value="1"/>
</dbReference>
<dbReference type="Pfam" id="PF00132">
    <property type="entry name" value="Hexapep"/>
    <property type="match status" value="1"/>
</dbReference>
<keyword evidence="2 5" id="KW-0808">Transferase</keyword>
<dbReference type="InterPro" id="IPR018357">
    <property type="entry name" value="Hexapep_transf_CS"/>
</dbReference>
<evidence type="ECO:0000256" key="2">
    <source>
        <dbReference type="ARBA" id="ARBA00022679"/>
    </source>
</evidence>
<comment type="similarity">
    <text evidence="1">Belongs to the transferase hexapeptide repeat family.</text>
</comment>
<reference evidence="5 6" key="1">
    <citation type="submission" date="2020-02" db="EMBL/GenBank/DDBJ databases">
        <title>Tigecycline-resistant Acinetobacter species from pigs and migratory birds.</title>
        <authorList>
            <person name="Chen C."/>
            <person name="Sun J."/>
            <person name="Liao X.-P."/>
            <person name="Liu Y.-H."/>
        </authorList>
    </citation>
    <scope>NUCLEOTIDE SEQUENCE [LARGE SCALE GENOMIC DNA]</scope>
    <source>
        <strain evidence="5 6">C15_T</strain>
    </source>
</reference>
<dbReference type="AlphaFoldDB" id="A0A7S6VS43"/>
<dbReference type="SUPFAM" id="SSF51161">
    <property type="entry name" value="Trimeric LpxA-like enzymes"/>
    <property type="match status" value="1"/>
</dbReference>
<organism evidence="5 6">
    <name type="scientific">Acinetobacter indicus</name>
    <dbReference type="NCBI Taxonomy" id="756892"/>
    <lineage>
        <taxon>Bacteria</taxon>
        <taxon>Pseudomonadati</taxon>
        <taxon>Pseudomonadota</taxon>
        <taxon>Gammaproteobacteria</taxon>
        <taxon>Moraxellales</taxon>
        <taxon>Moraxellaceae</taxon>
        <taxon>Acinetobacter</taxon>
    </lineage>
</organism>
<dbReference type="PANTHER" id="PTHR23416:SF23">
    <property type="entry name" value="ACETYLTRANSFERASE C18B11.09C-RELATED"/>
    <property type="match status" value="1"/>
</dbReference>
<dbReference type="InterPro" id="IPR051159">
    <property type="entry name" value="Hexapeptide_acetyltransf"/>
</dbReference>
<evidence type="ECO:0000313" key="5">
    <source>
        <dbReference type="EMBL" id="QOW43915.1"/>
    </source>
</evidence>
<dbReference type="InterPro" id="IPR001451">
    <property type="entry name" value="Hexapep"/>
</dbReference>
<dbReference type="PANTHER" id="PTHR23416">
    <property type="entry name" value="SIALIC ACID SYNTHASE-RELATED"/>
    <property type="match status" value="1"/>
</dbReference>
<keyword evidence="4 5" id="KW-0012">Acyltransferase</keyword>
<gene>
    <name evidence="5" type="ORF">G0027_14365</name>
</gene>
<protein>
    <submittedName>
        <fullName evidence="5">Acyltransferase</fullName>
    </submittedName>
</protein>
<name>A0A7S6VS43_9GAMM</name>
<evidence type="ECO:0000256" key="4">
    <source>
        <dbReference type="ARBA" id="ARBA00023315"/>
    </source>
</evidence>
<dbReference type="GO" id="GO:0016746">
    <property type="term" value="F:acyltransferase activity"/>
    <property type="evidence" value="ECO:0007669"/>
    <property type="project" value="UniProtKB-KW"/>
</dbReference>